<keyword evidence="1" id="KW-0812">Transmembrane</keyword>
<dbReference type="Pfam" id="PF04307">
    <property type="entry name" value="YdjM"/>
    <property type="match status" value="1"/>
</dbReference>
<dbReference type="EMBL" id="JAGUCO010000014">
    <property type="protein sequence ID" value="MBS2099722.1"/>
    <property type="molecule type" value="Genomic_DNA"/>
</dbReference>
<evidence type="ECO:0000313" key="3">
    <source>
        <dbReference type="Proteomes" id="UP000708576"/>
    </source>
</evidence>
<sequence length="252" mass="28440">MDIITHGLTGIGLSTTVAAATPSSWKSKLWMGVAGGFGGILPDVDVISKWGSFDATFGKWFNLQQSGNDIFWDTHWYSHHVFTHSVIGALFFAMMGAVLYLAYGKLMKLSNLKRVKWYALAFFMGYMGHLFEDMITPGGSWDGIAFFWPSAHFTGGWGKVWWWNNYDLFLIVISALAINMALIMARYKAALFTKITVVAAVIAFIIQIERRNYDFNHGSNKETVSKELQQKYLGKNIYMIMRKVDGIIPVAF</sequence>
<feature type="transmembrane region" description="Helical" evidence="1">
    <location>
        <begin position="115"/>
        <end position="131"/>
    </location>
</feature>
<keyword evidence="1" id="KW-0472">Membrane</keyword>
<accession>A0ABS5JXS0</accession>
<proteinExistence type="predicted"/>
<keyword evidence="1" id="KW-1133">Transmembrane helix</keyword>
<protein>
    <submittedName>
        <fullName evidence="2">Metal-dependent hydrolase</fullName>
    </submittedName>
</protein>
<feature type="transmembrane region" description="Helical" evidence="1">
    <location>
        <begin position="191"/>
        <end position="208"/>
    </location>
</feature>
<dbReference type="InterPro" id="IPR007404">
    <property type="entry name" value="YdjM-like"/>
</dbReference>
<dbReference type="RefSeq" id="WP_212216965.1">
    <property type="nucleotide sequence ID" value="NZ_JAGUCO010000014.1"/>
</dbReference>
<reference evidence="2 3" key="1">
    <citation type="journal article" date="2015" name="Int. J. Syst. Evol. Microbiol.">
        <title>Carboxylicivirga linearis sp. nov., isolated from a sea cucumber culture pond.</title>
        <authorList>
            <person name="Wang F.Q."/>
            <person name="Zhou Y.X."/>
            <person name="Lin X.Z."/>
            <person name="Chen G.J."/>
            <person name="Du Z.J."/>
        </authorList>
    </citation>
    <scope>NUCLEOTIDE SEQUENCE [LARGE SCALE GENOMIC DNA]</scope>
    <source>
        <strain evidence="2 3">FB218</strain>
    </source>
</reference>
<dbReference type="Proteomes" id="UP000708576">
    <property type="component" value="Unassembled WGS sequence"/>
</dbReference>
<organism evidence="2 3">
    <name type="scientific">Carboxylicivirga linearis</name>
    <dbReference type="NCBI Taxonomy" id="1628157"/>
    <lineage>
        <taxon>Bacteria</taxon>
        <taxon>Pseudomonadati</taxon>
        <taxon>Bacteroidota</taxon>
        <taxon>Bacteroidia</taxon>
        <taxon>Marinilabiliales</taxon>
        <taxon>Marinilabiliaceae</taxon>
        <taxon>Carboxylicivirga</taxon>
    </lineage>
</organism>
<keyword evidence="3" id="KW-1185">Reference proteome</keyword>
<dbReference type="GO" id="GO:0016787">
    <property type="term" value="F:hydrolase activity"/>
    <property type="evidence" value="ECO:0007669"/>
    <property type="project" value="UniProtKB-KW"/>
</dbReference>
<name>A0ABS5JXS0_9BACT</name>
<feature type="transmembrane region" description="Helical" evidence="1">
    <location>
        <begin position="166"/>
        <end position="184"/>
    </location>
</feature>
<evidence type="ECO:0000313" key="2">
    <source>
        <dbReference type="EMBL" id="MBS2099722.1"/>
    </source>
</evidence>
<keyword evidence="2" id="KW-0378">Hydrolase</keyword>
<gene>
    <name evidence="2" type="ORF">KEM10_15620</name>
</gene>
<evidence type="ECO:0000256" key="1">
    <source>
        <dbReference type="SAM" id="Phobius"/>
    </source>
</evidence>
<comment type="caution">
    <text evidence="2">The sequence shown here is derived from an EMBL/GenBank/DDBJ whole genome shotgun (WGS) entry which is preliminary data.</text>
</comment>
<feature type="transmembrane region" description="Helical" evidence="1">
    <location>
        <begin position="81"/>
        <end position="103"/>
    </location>
</feature>